<name>A0A420I0K0_9PEZI</name>
<dbReference type="AlphaFoldDB" id="A0A420I0K0"/>
<feature type="transmembrane region" description="Helical" evidence="2">
    <location>
        <begin position="194"/>
        <end position="218"/>
    </location>
</feature>
<feature type="region of interest" description="Disordered" evidence="1">
    <location>
        <begin position="225"/>
        <end position="244"/>
    </location>
</feature>
<feature type="region of interest" description="Disordered" evidence="1">
    <location>
        <begin position="277"/>
        <end position="304"/>
    </location>
</feature>
<organism evidence="3 4">
    <name type="scientific">Erysiphe neolycopersici</name>
    <dbReference type="NCBI Taxonomy" id="212602"/>
    <lineage>
        <taxon>Eukaryota</taxon>
        <taxon>Fungi</taxon>
        <taxon>Dikarya</taxon>
        <taxon>Ascomycota</taxon>
        <taxon>Pezizomycotina</taxon>
        <taxon>Leotiomycetes</taxon>
        <taxon>Erysiphales</taxon>
        <taxon>Erysiphaceae</taxon>
        <taxon>Erysiphe</taxon>
    </lineage>
</organism>
<dbReference type="OrthoDB" id="5386093at2759"/>
<dbReference type="Proteomes" id="UP000286134">
    <property type="component" value="Unassembled WGS sequence"/>
</dbReference>
<evidence type="ECO:0000313" key="4">
    <source>
        <dbReference type="Proteomes" id="UP000286134"/>
    </source>
</evidence>
<evidence type="ECO:0000256" key="2">
    <source>
        <dbReference type="SAM" id="Phobius"/>
    </source>
</evidence>
<accession>A0A420I0K0</accession>
<dbReference type="EMBL" id="MCFK01002710">
    <property type="protein sequence ID" value="RKF63219.1"/>
    <property type="molecule type" value="Genomic_DNA"/>
</dbReference>
<reference evidence="3 4" key="1">
    <citation type="journal article" date="2018" name="BMC Genomics">
        <title>Comparative genome analyses reveal sequence features reflecting distinct modes of host-adaptation between dicot and monocot powdery mildew.</title>
        <authorList>
            <person name="Wu Y."/>
            <person name="Ma X."/>
            <person name="Pan Z."/>
            <person name="Kale S.D."/>
            <person name="Song Y."/>
            <person name="King H."/>
            <person name="Zhang Q."/>
            <person name="Presley C."/>
            <person name="Deng X."/>
            <person name="Wei C.I."/>
            <person name="Xiao S."/>
        </authorList>
    </citation>
    <scope>NUCLEOTIDE SEQUENCE [LARGE SCALE GENOMIC DNA]</scope>
    <source>
        <strain evidence="3">UMSG2</strain>
    </source>
</reference>
<feature type="compositionally biased region" description="Basic and acidic residues" evidence="1">
    <location>
        <begin position="376"/>
        <end position="385"/>
    </location>
</feature>
<feature type="compositionally biased region" description="Polar residues" evidence="1">
    <location>
        <begin position="283"/>
        <end position="303"/>
    </location>
</feature>
<dbReference type="STRING" id="212602.A0A420I0K0"/>
<sequence>MLPTTEISLHQTETWKSVPTAKADLRKRGLDGSVCGWLGGQPDLPALCAGASSCVRDTEHKYVGCCGTLGSCTAGFYTSCVDEGSPGWSPPPSIQTNGVYTCPKNQECYRNTFAEDYYQFGCGKSSWATRVESTYSGQPPDVTLQLVYTSITFPGMITSSPIPITSEPPVISMSTETPSPSSNPSSSGKTDPGAVAGIVIGVVNVFVILVGLILCLILRKRRQRLQQNTGSPRSPTHESSVRNVNPMHRLSAMSNLPKILPTPLRINPSLASYRSPHIARPNLKNSPTSSNFNNQNVPLVSSNPERDRFIGSISEDVSDLSTMLRPSEWQLNPGLPISRNLKAQNHQISHMHDNGDIDDDDTLEYHSISGNLTESPRSRESRTEQDITSSVSLMSDQDDMLATASIRHMTHIRRGVSGGYHLVDQVINDDGISDLRNQSNQR</sequence>
<keyword evidence="4" id="KW-1185">Reference proteome</keyword>
<evidence type="ECO:0000256" key="1">
    <source>
        <dbReference type="SAM" id="MobiDB-lite"/>
    </source>
</evidence>
<feature type="region of interest" description="Disordered" evidence="1">
    <location>
        <begin position="164"/>
        <end position="191"/>
    </location>
</feature>
<evidence type="ECO:0000313" key="3">
    <source>
        <dbReference type="EMBL" id="RKF63219.1"/>
    </source>
</evidence>
<feature type="region of interest" description="Disordered" evidence="1">
    <location>
        <begin position="350"/>
        <end position="394"/>
    </location>
</feature>
<dbReference type="CDD" id="cd12087">
    <property type="entry name" value="TM_EGFR-like"/>
    <property type="match status" value="1"/>
</dbReference>
<comment type="caution">
    <text evidence="3">The sequence shown here is derived from an EMBL/GenBank/DDBJ whole genome shotgun (WGS) entry which is preliminary data.</text>
</comment>
<gene>
    <name evidence="3" type="ORF">OnM2_027070</name>
</gene>
<protein>
    <submittedName>
        <fullName evidence="3">Uncharacterized protein</fullName>
    </submittedName>
</protein>
<keyword evidence="2" id="KW-0812">Transmembrane</keyword>
<proteinExistence type="predicted"/>
<keyword evidence="2" id="KW-1133">Transmembrane helix</keyword>
<keyword evidence="2" id="KW-0472">Membrane</keyword>